<keyword evidence="4" id="KW-1185">Reference proteome</keyword>
<keyword evidence="1" id="KW-1133">Transmembrane helix</keyword>
<dbReference type="OrthoDB" id="2373222at2"/>
<feature type="transmembrane region" description="Helical" evidence="1">
    <location>
        <begin position="215"/>
        <end position="236"/>
    </location>
</feature>
<dbReference type="EMBL" id="LWBR01000024">
    <property type="protein sequence ID" value="KZN96360.1"/>
    <property type="molecule type" value="Genomic_DNA"/>
</dbReference>
<name>A0A165XSC5_9BACI</name>
<protein>
    <submittedName>
        <fullName evidence="3">Stage III sporulation protein AE</fullName>
    </submittedName>
</protein>
<evidence type="ECO:0000313" key="3">
    <source>
        <dbReference type="EMBL" id="KZN96360.1"/>
    </source>
</evidence>
<dbReference type="STRING" id="33936.AZI98_09910"/>
<evidence type="ECO:0000256" key="1">
    <source>
        <dbReference type="SAM" id="Phobius"/>
    </source>
</evidence>
<reference evidence="3 4" key="1">
    <citation type="submission" date="2016-04" db="EMBL/GenBank/DDBJ databases">
        <title>Draft genome sequence of Aeribacillus pallidus 8m3 from petroleum reservoir.</title>
        <authorList>
            <person name="Poltaraus A.B."/>
            <person name="Nazina T.N."/>
            <person name="Tourova T.P."/>
            <person name="Malakho S.M."/>
            <person name="Korshunova A.V."/>
            <person name="Sokolova D.S."/>
        </authorList>
    </citation>
    <scope>NUCLEOTIDE SEQUENCE [LARGE SCALE GENOMIC DNA]</scope>
    <source>
        <strain evidence="3 4">8m3</strain>
    </source>
</reference>
<comment type="caution">
    <text evidence="3">The sequence shown here is derived from an EMBL/GenBank/DDBJ whole genome shotgun (WGS) entry which is preliminary data.</text>
</comment>
<accession>A0A165XSC5</accession>
<dbReference type="Pfam" id="PF09546">
    <property type="entry name" value="Spore_III_AE"/>
    <property type="match status" value="1"/>
</dbReference>
<feature type="transmembrane region" description="Helical" evidence="1">
    <location>
        <begin position="116"/>
        <end position="133"/>
    </location>
</feature>
<proteinExistence type="predicted"/>
<feature type="chain" id="PRO_5039713610" evidence="2">
    <location>
        <begin position="21"/>
        <end position="405"/>
    </location>
</feature>
<keyword evidence="2" id="KW-0732">Signal</keyword>
<accession>A0A164B1A5</accession>
<feature type="transmembrane region" description="Helical" evidence="1">
    <location>
        <begin position="373"/>
        <end position="397"/>
    </location>
</feature>
<evidence type="ECO:0000256" key="2">
    <source>
        <dbReference type="SAM" id="SignalP"/>
    </source>
</evidence>
<organism evidence="3 4">
    <name type="scientific">Aeribacillus pallidus</name>
    <dbReference type="NCBI Taxonomy" id="33936"/>
    <lineage>
        <taxon>Bacteria</taxon>
        <taxon>Bacillati</taxon>
        <taxon>Bacillota</taxon>
        <taxon>Bacilli</taxon>
        <taxon>Bacillales</taxon>
        <taxon>Bacillaceae</taxon>
        <taxon>Aeribacillus</taxon>
    </lineage>
</organism>
<dbReference type="InterPro" id="IPR014194">
    <property type="entry name" value="Spore_III_AE"/>
</dbReference>
<keyword evidence="1" id="KW-0812">Transmembrane</keyword>
<feature type="transmembrane region" description="Helical" evidence="1">
    <location>
        <begin position="145"/>
        <end position="166"/>
    </location>
</feature>
<keyword evidence="1" id="KW-0472">Membrane</keyword>
<gene>
    <name evidence="3" type="ORF">AZI98_09910</name>
</gene>
<feature type="transmembrane region" description="Helical" evidence="1">
    <location>
        <begin position="178"/>
        <end position="203"/>
    </location>
</feature>
<sequence>MGIQLSFFRGILFLAFFAFAVPNMVQASQEQNSSADPPKEEAIQQEYMAEQMDELGIEEIKNFWNDIMTTYGGLLPESQKGSLMDFIKGEKQFSIKEWAVGILKFLLHEILANGKLLGTIIILTIFSVLLQHLQNAFEEKNVSKVAYSIVYMVLVILALNSFHVAISYATNAINGMTSFLLALIPMLIALMASSGGVASAAFFHPITIFLMNGSGLLIEKIVLPLLFLSSLLFLISTMTDQYKVTQLAQLFRSISIWLLGIFLTIFLGVISVQGATAAVTDGIALRTTKFITGNFIPVLGKMFTEAADTLFSASMLLKNTIGVIGVAILFLITIFPAMKVLAIAFIYKFAAAVLQPLGPGEIISCLDIISKSIIYILAALILVSFMFFLSITVIIAASNVTMMVR</sequence>
<dbReference type="Proteomes" id="UP000076476">
    <property type="component" value="Unassembled WGS sequence"/>
</dbReference>
<evidence type="ECO:0000313" key="4">
    <source>
        <dbReference type="Proteomes" id="UP000076476"/>
    </source>
</evidence>
<feature type="signal peptide" evidence="2">
    <location>
        <begin position="1"/>
        <end position="20"/>
    </location>
</feature>
<dbReference type="NCBIfam" id="TIGR02829">
    <property type="entry name" value="spore_III_AE"/>
    <property type="match status" value="1"/>
</dbReference>
<feature type="transmembrane region" description="Helical" evidence="1">
    <location>
        <begin position="256"/>
        <end position="279"/>
    </location>
</feature>
<feature type="transmembrane region" description="Helical" evidence="1">
    <location>
        <begin position="321"/>
        <end position="347"/>
    </location>
</feature>
<dbReference type="AlphaFoldDB" id="A0A165XSC5"/>
<dbReference type="RefSeq" id="WP_063388119.1">
    <property type="nucleotide sequence ID" value="NZ_LVHY01000047.1"/>
</dbReference>